<dbReference type="InterPro" id="IPR014762">
    <property type="entry name" value="DNA_mismatch_repair_CS"/>
</dbReference>
<keyword evidence="4 5" id="KW-0234">DNA repair</keyword>
<sequence length="636" mass="70642">MSVLIKKQPAPIELLSAQLANQIAAGEVVERPASVVKELLENSLDAGASQVSLEAEQGGVKRIRIRDDGCGIAQEDLALALSRHATSKIKVLDDLEAVLSLGFRGEALASISSVARLTLTSRPEGQDSAWSVKAEGRDMEPILMPAAHPVGTTVEVGDLFFNTPARRKFLKTEKTEFGHLEEVVRRLALSRFDVGFSLTHNAKSLYQLKPATTDFEREKRLATLLGPAFIEHALVMDMAAESSGLRLYGWVTQPTHSRSQPDQQYFFVNGRIIRDKVVNHAVRQAYQDVLYGGRHPAFVLFFELDPAWVDVNVHPTKHEVRFRESRLVHDFIFRSLHRVIADMRPDGQAQISSHEIPLGGAALDRGGSTPPQAPPVRPVESPSYTQGQMPLHTPTRPTSSTSFSGRDVRSQIEQYRQLYPDTEGQIAEAQPNATVHTADSSDVPPLGYALAQLKGVYILAQNEQGLIIVDMHAAHERIVYERMKLTLQDEPLRSQPLLVPVSIHVSQKEADIAEESLELFKRLGFVLQRLAAETLVIREVPVYFAKADVQRLVLDVLSDLLHQGRSQRIENQINELLGTMACHSAVRANRQLSIAEMNALLRDMEVTERSGQCNHGRPTWTALSLSDLDKLFLRGQ</sequence>
<evidence type="ECO:0000256" key="5">
    <source>
        <dbReference type="HAMAP-Rule" id="MF_00149"/>
    </source>
</evidence>
<dbReference type="Proteomes" id="UP000019464">
    <property type="component" value="Unassembled WGS sequence"/>
</dbReference>
<reference evidence="9 10" key="2">
    <citation type="journal article" date="2015" name="Syst. Appl. Microbiol.">
        <title>Nitrincola nitratireducens sp. nov. isolated from a haloalkaline crater lake.</title>
        <authorList>
            <person name="Singh A."/>
            <person name="Vaidya B."/>
            <person name="Tanuku N.R."/>
            <person name="Pinnaka A.K."/>
        </authorList>
    </citation>
    <scope>NUCLEOTIDE SEQUENCE [LARGE SCALE GENOMIC DNA]</scope>
    <source>
        <strain evidence="9 10">AK23</strain>
    </source>
</reference>
<feature type="domain" description="MutL C-terminal dimerisation" evidence="7">
    <location>
        <begin position="449"/>
        <end position="592"/>
    </location>
</feature>
<dbReference type="OrthoDB" id="9763467at2"/>
<dbReference type="EMBL" id="AONB01000003">
    <property type="protein sequence ID" value="EXJ12149.1"/>
    <property type="molecule type" value="Genomic_DNA"/>
</dbReference>
<protein>
    <recommendedName>
        <fullName evidence="2 5">DNA mismatch repair protein MutL</fullName>
    </recommendedName>
</protein>
<evidence type="ECO:0000259" key="8">
    <source>
        <dbReference type="SMART" id="SM01340"/>
    </source>
</evidence>
<dbReference type="InterPro" id="IPR014721">
    <property type="entry name" value="Ribsml_uS5_D2-typ_fold_subgr"/>
</dbReference>
<dbReference type="SUPFAM" id="SSF54211">
    <property type="entry name" value="Ribosomal protein S5 domain 2-like"/>
    <property type="match status" value="1"/>
</dbReference>
<dbReference type="InterPro" id="IPR042121">
    <property type="entry name" value="MutL_C_regsub"/>
</dbReference>
<dbReference type="PANTHER" id="PTHR10073">
    <property type="entry name" value="DNA MISMATCH REPAIR PROTEIN MLH, PMS, MUTL"/>
    <property type="match status" value="1"/>
</dbReference>
<dbReference type="InterPro" id="IPR036890">
    <property type="entry name" value="HATPase_C_sf"/>
</dbReference>
<dbReference type="CDD" id="cd03482">
    <property type="entry name" value="MutL_Trans_MutL"/>
    <property type="match status" value="1"/>
</dbReference>
<dbReference type="InterPro" id="IPR038973">
    <property type="entry name" value="MutL/Mlh/Pms-like"/>
</dbReference>
<dbReference type="SMART" id="SM00853">
    <property type="entry name" value="MutL_C"/>
    <property type="match status" value="1"/>
</dbReference>
<evidence type="ECO:0000256" key="2">
    <source>
        <dbReference type="ARBA" id="ARBA00021975"/>
    </source>
</evidence>
<evidence type="ECO:0000259" key="7">
    <source>
        <dbReference type="SMART" id="SM00853"/>
    </source>
</evidence>
<dbReference type="NCBIfam" id="NF000949">
    <property type="entry name" value="PRK00095.1-2"/>
    <property type="match status" value="1"/>
</dbReference>
<dbReference type="Gene3D" id="3.30.565.10">
    <property type="entry name" value="Histidine kinase-like ATPase, C-terminal domain"/>
    <property type="match status" value="1"/>
</dbReference>
<dbReference type="GO" id="GO:0006298">
    <property type="term" value="P:mismatch repair"/>
    <property type="evidence" value="ECO:0007669"/>
    <property type="project" value="UniProtKB-UniRule"/>
</dbReference>
<dbReference type="InterPro" id="IPR037198">
    <property type="entry name" value="MutL_C_sf"/>
</dbReference>
<dbReference type="NCBIfam" id="TIGR00585">
    <property type="entry name" value="mutl"/>
    <property type="match status" value="1"/>
</dbReference>
<dbReference type="PROSITE" id="PS00058">
    <property type="entry name" value="DNA_MISMATCH_REPAIR_1"/>
    <property type="match status" value="1"/>
</dbReference>
<dbReference type="GO" id="GO:0005524">
    <property type="term" value="F:ATP binding"/>
    <property type="evidence" value="ECO:0007669"/>
    <property type="project" value="InterPro"/>
</dbReference>
<dbReference type="SMART" id="SM01340">
    <property type="entry name" value="DNA_mis_repair"/>
    <property type="match status" value="1"/>
</dbReference>
<dbReference type="Pfam" id="PF13589">
    <property type="entry name" value="HATPase_c_3"/>
    <property type="match status" value="1"/>
</dbReference>
<dbReference type="GO" id="GO:0032300">
    <property type="term" value="C:mismatch repair complex"/>
    <property type="evidence" value="ECO:0007669"/>
    <property type="project" value="InterPro"/>
</dbReference>
<comment type="function">
    <text evidence="5">This protein is involved in the repair of mismatches in DNA. It is required for dam-dependent methyl-directed DNA mismatch repair. May act as a 'molecular matchmaker', a protein that promotes the formation of a stable complex between two or more DNA-binding proteins in an ATP-dependent manner without itself being part of a final effector complex.</text>
</comment>
<comment type="caution">
    <text evidence="9">The sequence shown here is derived from an EMBL/GenBank/DDBJ whole genome shotgun (WGS) entry which is preliminary data.</text>
</comment>
<evidence type="ECO:0000256" key="3">
    <source>
        <dbReference type="ARBA" id="ARBA00022763"/>
    </source>
</evidence>
<feature type="region of interest" description="Disordered" evidence="6">
    <location>
        <begin position="358"/>
        <end position="407"/>
    </location>
</feature>
<proteinExistence type="inferred from homology"/>
<dbReference type="AlphaFoldDB" id="W9UYI2"/>
<feature type="domain" description="DNA mismatch repair protein S5" evidence="8">
    <location>
        <begin position="221"/>
        <end position="341"/>
    </location>
</feature>
<gene>
    <name evidence="5 9" type="primary">mutL</name>
    <name evidence="9" type="ORF">D791_01038</name>
</gene>
<comment type="similarity">
    <text evidence="1 5">Belongs to the DNA mismatch repair MutL/HexB family.</text>
</comment>
<dbReference type="Pfam" id="PF08676">
    <property type="entry name" value="MutL_C"/>
    <property type="match status" value="1"/>
</dbReference>
<dbReference type="Gene3D" id="3.30.230.10">
    <property type="match status" value="1"/>
</dbReference>
<name>W9UYI2_9GAMM</name>
<dbReference type="GO" id="GO:0140664">
    <property type="term" value="F:ATP-dependent DNA damage sensor activity"/>
    <property type="evidence" value="ECO:0007669"/>
    <property type="project" value="InterPro"/>
</dbReference>
<dbReference type="InterPro" id="IPR013507">
    <property type="entry name" value="DNA_mismatch_S5_2-like"/>
</dbReference>
<dbReference type="HAMAP" id="MF_00149">
    <property type="entry name" value="DNA_mis_repair"/>
    <property type="match status" value="1"/>
</dbReference>
<evidence type="ECO:0000313" key="10">
    <source>
        <dbReference type="Proteomes" id="UP000019464"/>
    </source>
</evidence>
<dbReference type="SUPFAM" id="SSF55874">
    <property type="entry name" value="ATPase domain of HSP90 chaperone/DNA topoisomerase II/histidine kinase"/>
    <property type="match status" value="1"/>
</dbReference>
<dbReference type="PANTHER" id="PTHR10073:SF12">
    <property type="entry name" value="DNA MISMATCH REPAIR PROTEIN MLH1"/>
    <property type="match status" value="1"/>
</dbReference>
<dbReference type="Gene3D" id="3.30.1370.100">
    <property type="entry name" value="MutL, C-terminal domain, regulatory subdomain"/>
    <property type="match status" value="1"/>
</dbReference>
<dbReference type="Pfam" id="PF01119">
    <property type="entry name" value="DNA_mis_repair"/>
    <property type="match status" value="1"/>
</dbReference>
<accession>W9UYI2</accession>
<dbReference type="Gene3D" id="3.30.1540.20">
    <property type="entry name" value="MutL, C-terminal domain, dimerisation subdomain"/>
    <property type="match status" value="1"/>
</dbReference>
<dbReference type="FunFam" id="3.30.565.10:FF:000003">
    <property type="entry name" value="DNA mismatch repair endonuclease MutL"/>
    <property type="match status" value="1"/>
</dbReference>
<feature type="compositionally biased region" description="Low complexity" evidence="6">
    <location>
        <begin position="393"/>
        <end position="404"/>
    </location>
</feature>
<organism evidence="9 10">
    <name type="scientific">Nitrincola nitratireducens</name>
    <dbReference type="NCBI Taxonomy" id="1229521"/>
    <lineage>
        <taxon>Bacteria</taxon>
        <taxon>Pseudomonadati</taxon>
        <taxon>Pseudomonadota</taxon>
        <taxon>Gammaproteobacteria</taxon>
        <taxon>Oceanospirillales</taxon>
        <taxon>Oceanospirillaceae</taxon>
        <taxon>Nitrincola</taxon>
    </lineage>
</organism>
<dbReference type="FunFam" id="3.30.230.10:FF:000013">
    <property type="entry name" value="DNA mismatch repair endonuclease MutL"/>
    <property type="match status" value="1"/>
</dbReference>
<evidence type="ECO:0000256" key="6">
    <source>
        <dbReference type="SAM" id="MobiDB-lite"/>
    </source>
</evidence>
<dbReference type="InterPro" id="IPR020667">
    <property type="entry name" value="DNA_mismatch_repair_MutL"/>
</dbReference>
<reference evidence="10" key="1">
    <citation type="submission" date="2012-11" db="EMBL/GenBank/DDBJ databases">
        <authorList>
            <person name="Singh A."/>
            <person name="Pinnaka A.K."/>
            <person name="Vaidya B."/>
        </authorList>
    </citation>
    <scope>NUCLEOTIDE SEQUENCE [LARGE SCALE GENOMIC DNA]</scope>
    <source>
        <strain evidence="10">AK23</strain>
    </source>
</reference>
<dbReference type="InterPro" id="IPR042120">
    <property type="entry name" value="MutL_C_dimsub"/>
</dbReference>
<keyword evidence="10" id="KW-1185">Reference proteome</keyword>
<dbReference type="RefSeq" id="WP_036508453.1">
    <property type="nucleotide sequence ID" value="NZ_AONB01000003.1"/>
</dbReference>
<keyword evidence="3 5" id="KW-0227">DNA damage</keyword>
<dbReference type="InterPro" id="IPR002099">
    <property type="entry name" value="MutL/Mlh/PMS"/>
</dbReference>
<dbReference type="GO" id="GO:0030983">
    <property type="term" value="F:mismatched DNA binding"/>
    <property type="evidence" value="ECO:0007669"/>
    <property type="project" value="InterPro"/>
</dbReference>
<dbReference type="SUPFAM" id="SSF118116">
    <property type="entry name" value="DNA mismatch repair protein MutL"/>
    <property type="match status" value="1"/>
</dbReference>
<dbReference type="GO" id="GO:0016887">
    <property type="term" value="F:ATP hydrolysis activity"/>
    <property type="evidence" value="ECO:0007669"/>
    <property type="project" value="InterPro"/>
</dbReference>
<dbReference type="PATRIC" id="fig|1229521.3.peg.1042"/>
<dbReference type="STRING" id="1229521.D791_01038"/>
<dbReference type="InterPro" id="IPR014790">
    <property type="entry name" value="MutL_C"/>
</dbReference>
<dbReference type="CDD" id="cd16926">
    <property type="entry name" value="HATPase_MutL-MLH-PMS-like"/>
    <property type="match status" value="1"/>
</dbReference>
<evidence type="ECO:0000313" key="9">
    <source>
        <dbReference type="EMBL" id="EXJ12149.1"/>
    </source>
</evidence>
<dbReference type="InterPro" id="IPR020568">
    <property type="entry name" value="Ribosomal_Su5_D2-typ_SF"/>
</dbReference>
<evidence type="ECO:0000256" key="1">
    <source>
        <dbReference type="ARBA" id="ARBA00006082"/>
    </source>
</evidence>
<evidence type="ECO:0000256" key="4">
    <source>
        <dbReference type="ARBA" id="ARBA00023204"/>
    </source>
</evidence>